<dbReference type="STRING" id="530584.SAMN05421630_11278"/>
<keyword evidence="1" id="KW-0560">Oxidoreductase</keyword>
<dbReference type="InterPro" id="IPR011251">
    <property type="entry name" value="Luciferase-like_dom"/>
</dbReference>
<gene>
    <name evidence="3" type="ORF">SAMN05421630_11278</name>
</gene>
<feature type="domain" description="Luciferase-like" evidence="2">
    <location>
        <begin position="17"/>
        <end position="187"/>
    </location>
</feature>
<sequence length="323" mass="34643">MALIRSCALNTSMDSPEHARIAEELGYTRAWFYDSPAICADVWMQLALAAERTEHIGLGTGVLVPALRHPMVTATAIANLVALAGSDRVTIGVGTGFTGRLTLGQRPSKWSDVAAYVDVVKRLLRGELVDWEGAKITMMHYPGFAGDRPIEVPFVAAAMGPKGLAVARDHADGVFTVPDPVAGFDWCVNLTLGTVLDEGEESGSDRAIAAAGHAASLWLHFAMEFDKLDMVPGGERWAAAYDGIPEDVRHIELHEGHLWAVNERDRPFVTGEVLAASGAAMSVAGWRERLAQLEEAGATEIAYQPAGPDVPRELETFAKAMDG</sequence>
<reference evidence="3 4" key="1">
    <citation type="submission" date="2016-10" db="EMBL/GenBank/DDBJ databases">
        <authorList>
            <person name="de Groot N.N."/>
        </authorList>
    </citation>
    <scope>NUCLEOTIDE SEQUENCE [LARGE SCALE GENOMIC DNA]</scope>
    <source>
        <strain evidence="3 4">CGMCC 4.5506</strain>
    </source>
</reference>
<organism evidence="3 4">
    <name type="scientific">Prauserella marina</name>
    <dbReference type="NCBI Taxonomy" id="530584"/>
    <lineage>
        <taxon>Bacteria</taxon>
        <taxon>Bacillati</taxon>
        <taxon>Actinomycetota</taxon>
        <taxon>Actinomycetes</taxon>
        <taxon>Pseudonocardiales</taxon>
        <taxon>Pseudonocardiaceae</taxon>
        <taxon>Prauserella</taxon>
    </lineage>
</organism>
<dbReference type="InterPro" id="IPR036661">
    <property type="entry name" value="Luciferase-like_sf"/>
</dbReference>
<accession>A0A1G6XFY4</accession>
<dbReference type="InterPro" id="IPR050564">
    <property type="entry name" value="F420-G6PD/mer"/>
</dbReference>
<dbReference type="Pfam" id="PF00296">
    <property type="entry name" value="Bac_luciferase"/>
    <property type="match status" value="1"/>
</dbReference>
<dbReference type="Proteomes" id="UP000199494">
    <property type="component" value="Unassembled WGS sequence"/>
</dbReference>
<evidence type="ECO:0000259" key="2">
    <source>
        <dbReference type="Pfam" id="PF00296"/>
    </source>
</evidence>
<dbReference type="EMBL" id="FMZE01000012">
    <property type="protein sequence ID" value="SDD77144.1"/>
    <property type="molecule type" value="Genomic_DNA"/>
</dbReference>
<dbReference type="PANTHER" id="PTHR43244:SF1">
    <property type="entry name" value="5,10-METHYLENETETRAHYDROMETHANOPTERIN REDUCTASE"/>
    <property type="match status" value="1"/>
</dbReference>
<dbReference type="Gene3D" id="3.20.20.30">
    <property type="entry name" value="Luciferase-like domain"/>
    <property type="match status" value="1"/>
</dbReference>
<dbReference type="AlphaFoldDB" id="A0A1G6XFY4"/>
<name>A0A1G6XFY4_9PSEU</name>
<dbReference type="SUPFAM" id="SSF51679">
    <property type="entry name" value="Bacterial luciferase-like"/>
    <property type="match status" value="1"/>
</dbReference>
<keyword evidence="4" id="KW-1185">Reference proteome</keyword>
<dbReference type="PANTHER" id="PTHR43244">
    <property type="match status" value="1"/>
</dbReference>
<evidence type="ECO:0000313" key="4">
    <source>
        <dbReference type="Proteomes" id="UP000199494"/>
    </source>
</evidence>
<dbReference type="RefSeq" id="WP_211323637.1">
    <property type="nucleotide sequence ID" value="NZ_CP016353.1"/>
</dbReference>
<evidence type="ECO:0000313" key="3">
    <source>
        <dbReference type="EMBL" id="SDD77144.1"/>
    </source>
</evidence>
<proteinExistence type="predicted"/>
<evidence type="ECO:0000256" key="1">
    <source>
        <dbReference type="ARBA" id="ARBA00023002"/>
    </source>
</evidence>
<dbReference type="GO" id="GO:0016705">
    <property type="term" value="F:oxidoreductase activity, acting on paired donors, with incorporation or reduction of molecular oxygen"/>
    <property type="evidence" value="ECO:0007669"/>
    <property type="project" value="InterPro"/>
</dbReference>
<protein>
    <submittedName>
        <fullName evidence="3">5,10-methylenetetrahydromethanopterin reductase</fullName>
    </submittedName>
</protein>